<gene>
    <name evidence="3" type="ORF">JOC95_004032</name>
</gene>
<dbReference type="InterPro" id="IPR003848">
    <property type="entry name" value="DUF218"/>
</dbReference>
<evidence type="ECO:0000313" key="3">
    <source>
        <dbReference type="EMBL" id="MBM7622121.1"/>
    </source>
</evidence>
<keyword evidence="1" id="KW-1133">Transmembrane helix</keyword>
<dbReference type="InterPro" id="IPR051599">
    <property type="entry name" value="Cell_Envelope_Assoc"/>
</dbReference>
<protein>
    <submittedName>
        <fullName evidence="3">Uncharacterized SAM-binding protein YcdF (DUF218 family)</fullName>
    </submittedName>
</protein>
<name>A0ABS2P587_9BACI</name>
<reference evidence="3 4" key="1">
    <citation type="submission" date="2021-01" db="EMBL/GenBank/DDBJ databases">
        <title>Genomic Encyclopedia of Type Strains, Phase IV (KMG-IV): sequencing the most valuable type-strain genomes for metagenomic binning, comparative biology and taxonomic classification.</title>
        <authorList>
            <person name="Goeker M."/>
        </authorList>
    </citation>
    <scope>NUCLEOTIDE SEQUENCE [LARGE SCALE GENOMIC DNA]</scope>
    <source>
        <strain evidence="3 4">DSM 25879</strain>
    </source>
</reference>
<keyword evidence="1" id="KW-0812">Transmembrane</keyword>
<dbReference type="Pfam" id="PF02698">
    <property type="entry name" value="DUF218"/>
    <property type="match status" value="1"/>
</dbReference>
<feature type="transmembrane region" description="Helical" evidence="1">
    <location>
        <begin position="9"/>
        <end position="29"/>
    </location>
</feature>
<evidence type="ECO:0000256" key="1">
    <source>
        <dbReference type="SAM" id="Phobius"/>
    </source>
</evidence>
<dbReference type="CDD" id="cd06259">
    <property type="entry name" value="YdcF-like"/>
    <property type="match status" value="1"/>
</dbReference>
<sequence length="191" mass="21876">MKKKKWKKWLLACGSVLALYILIVHFFIYQAAKEQPPSDLDYLIVLGARVRGEQMTLALRFRVEAALKYLEENPDTKVIVSGGQGPGEDITEAEAMERFFLENGVSQERIIKEGLSTTTYENLSYSKQFLEEGNSVAIVSNDFHLFRASIIAERLGFEEVYTLPGKTPRIAIFKLWTREYFAVAKTWLVDR</sequence>
<dbReference type="Proteomes" id="UP000737402">
    <property type="component" value="Unassembled WGS sequence"/>
</dbReference>
<comment type="caution">
    <text evidence="3">The sequence shown here is derived from an EMBL/GenBank/DDBJ whole genome shotgun (WGS) entry which is preliminary data.</text>
</comment>
<dbReference type="PANTHER" id="PTHR30336:SF4">
    <property type="entry name" value="ENVELOPE BIOGENESIS FACTOR ELYC"/>
    <property type="match status" value="1"/>
</dbReference>
<organism evidence="3 4">
    <name type="scientific">Sutcliffiella tianshenii</name>
    <dbReference type="NCBI Taxonomy" id="1463404"/>
    <lineage>
        <taxon>Bacteria</taxon>
        <taxon>Bacillati</taxon>
        <taxon>Bacillota</taxon>
        <taxon>Bacilli</taxon>
        <taxon>Bacillales</taxon>
        <taxon>Bacillaceae</taxon>
        <taxon>Sutcliffiella</taxon>
    </lineage>
</organism>
<dbReference type="PANTHER" id="PTHR30336">
    <property type="entry name" value="INNER MEMBRANE PROTEIN, PROBABLE PERMEASE"/>
    <property type="match status" value="1"/>
</dbReference>
<proteinExistence type="predicted"/>
<dbReference type="InterPro" id="IPR014729">
    <property type="entry name" value="Rossmann-like_a/b/a_fold"/>
</dbReference>
<dbReference type="RefSeq" id="WP_204419445.1">
    <property type="nucleotide sequence ID" value="NZ_JAFBED010000014.1"/>
</dbReference>
<keyword evidence="1" id="KW-0472">Membrane</keyword>
<evidence type="ECO:0000259" key="2">
    <source>
        <dbReference type="Pfam" id="PF02698"/>
    </source>
</evidence>
<keyword evidence="4" id="KW-1185">Reference proteome</keyword>
<accession>A0ABS2P587</accession>
<dbReference type="Gene3D" id="3.40.50.620">
    <property type="entry name" value="HUPs"/>
    <property type="match status" value="1"/>
</dbReference>
<dbReference type="EMBL" id="JAFBED010000014">
    <property type="protein sequence ID" value="MBM7622121.1"/>
    <property type="molecule type" value="Genomic_DNA"/>
</dbReference>
<feature type="domain" description="DUF218" evidence="2">
    <location>
        <begin position="41"/>
        <end position="181"/>
    </location>
</feature>
<evidence type="ECO:0000313" key="4">
    <source>
        <dbReference type="Proteomes" id="UP000737402"/>
    </source>
</evidence>